<dbReference type="Proteomes" id="UP000316388">
    <property type="component" value="Unassembled WGS sequence"/>
</dbReference>
<keyword evidence="1" id="KW-0732">Signal</keyword>
<proteinExistence type="predicted"/>
<dbReference type="RefSeq" id="WP_143969501.1">
    <property type="nucleotide sequence ID" value="NZ_VJOO01000024.1"/>
</dbReference>
<dbReference type="EMBL" id="VJOO01000024">
    <property type="protein sequence ID" value="TSE35693.1"/>
    <property type="molecule type" value="Genomic_DNA"/>
</dbReference>
<protein>
    <submittedName>
        <fullName evidence="2">Uncharacterized protein</fullName>
    </submittedName>
</protein>
<sequence>MKKLAIAAAAAAAMTAGVAHAYTMGTFSNGFVVPNVIHDGGNVSTAVGVVSTEATSVFWTFFDQDSKHVTDGCFQMTANDYQPFVWLSNSGVGLQNKRGYLVFAAATGTTCGGATTIRPATAQTLAGHAFEYNLSAKDVAYVPVIDGPLGITSGADLTTLGAASVASVGGAAVVGNTLYMRYYIDGAAGGDDTRIVVWSTGNQKGTHTVNIFDDKQNRKSVNFDLSFEELDWFDPETIAGRPADFKDGFIVWNTGNAAPTLAGSVFSYSVISAPAFGAVQTILNPHTR</sequence>
<evidence type="ECO:0000313" key="3">
    <source>
        <dbReference type="Proteomes" id="UP000316388"/>
    </source>
</evidence>
<dbReference type="AlphaFoldDB" id="A0A554XIM3"/>
<name>A0A554XIM3_9BURK</name>
<reference evidence="2 3" key="1">
    <citation type="submission" date="2019-07" db="EMBL/GenBank/DDBJ databases">
        <title>Tepidimonas fonticaldi AT-A2 draft genome.</title>
        <authorList>
            <person name="Da Costa M.S."/>
            <person name="Froufe H.J.C."/>
            <person name="Egas C."/>
            <person name="Albuquerque L."/>
        </authorList>
    </citation>
    <scope>NUCLEOTIDE SEQUENCE [LARGE SCALE GENOMIC DNA]</scope>
    <source>
        <strain evidence="2 3">AT-A2</strain>
    </source>
</reference>
<evidence type="ECO:0000256" key="1">
    <source>
        <dbReference type="SAM" id="SignalP"/>
    </source>
</evidence>
<feature type="signal peptide" evidence="1">
    <location>
        <begin position="1"/>
        <end position="21"/>
    </location>
</feature>
<gene>
    <name evidence="2" type="ORF">Tfont_02204</name>
</gene>
<evidence type="ECO:0000313" key="2">
    <source>
        <dbReference type="EMBL" id="TSE35693.1"/>
    </source>
</evidence>
<feature type="chain" id="PRO_5022206715" evidence="1">
    <location>
        <begin position="22"/>
        <end position="288"/>
    </location>
</feature>
<accession>A0A554XIM3</accession>
<organism evidence="2 3">
    <name type="scientific">Tepidimonas fonticaldi</name>
    <dbReference type="NCBI Taxonomy" id="1101373"/>
    <lineage>
        <taxon>Bacteria</taxon>
        <taxon>Pseudomonadati</taxon>
        <taxon>Pseudomonadota</taxon>
        <taxon>Betaproteobacteria</taxon>
        <taxon>Burkholderiales</taxon>
        <taxon>Tepidimonas</taxon>
    </lineage>
</organism>
<comment type="caution">
    <text evidence="2">The sequence shown here is derived from an EMBL/GenBank/DDBJ whole genome shotgun (WGS) entry which is preliminary data.</text>
</comment>